<dbReference type="FunFam" id="1.25.10.10:FF:000044">
    <property type="entry name" value="AP complex subunit beta"/>
    <property type="match status" value="1"/>
</dbReference>
<dbReference type="Proteomes" id="UP000235388">
    <property type="component" value="Unassembled WGS sequence"/>
</dbReference>
<organism evidence="9 10">
    <name type="scientific">Puccinia coronata f. sp. avenae</name>
    <dbReference type="NCBI Taxonomy" id="200324"/>
    <lineage>
        <taxon>Eukaryota</taxon>
        <taxon>Fungi</taxon>
        <taxon>Dikarya</taxon>
        <taxon>Basidiomycota</taxon>
        <taxon>Pucciniomycotina</taxon>
        <taxon>Pucciniomycetes</taxon>
        <taxon>Pucciniales</taxon>
        <taxon>Pucciniaceae</taxon>
        <taxon>Puccinia</taxon>
    </lineage>
</organism>
<gene>
    <name evidence="9" type="ORF">PCANC_26915</name>
</gene>
<evidence type="ECO:0000256" key="3">
    <source>
        <dbReference type="ARBA" id="ARBA00022448"/>
    </source>
</evidence>
<evidence type="ECO:0000259" key="8">
    <source>
        <dbReference type="Pfam" id="PF01602"/>
    </source>
</evidence>
<evidence type="ECO:0000256" key="6">
    <source>
        <dbReference type="PIRNR" id="PIRNR002291"/>
    </source>
</evidence>
<dbReference type="GO" id="GO:0016192">
    <property type="term" value="P:vesicle-mediated transport"/>
    <property type="evidence" value="ECO:0007669"/>
    <property type="project" value="InterPro"/>
</dbReference>
<comment type="caution">
    <text evidence="9">The sequence shown here is derived from an EMBL/GenBank/DDBJ whole genome shotgun (WGS) entry which is preliminary data.</text>
</comment>
<evidence type="ECO:0000256" key="7">
    <source>
        <dbReference type="SAM" id="MobiDB-lite"/>
    </source>
</evidence>
<evidence type="ECO:0000256" key="2">
    <source>
        <dbReference type="ARBA" id="ARBA00006613"/>
    </source>
</evidence>
<dbReference type="InterPro" id="IPR016342">
    <property type="entry name" value="AP_complex_bsu_1_2_4"/>
</dbReference>
<keyword evidence="4 6" id="KW-0653">Protein transport</keyword>
<dbReference type="GO" id="GO:0012505">
    <property type="term" value="C:endomembrane system"/>
    <property type="evidence" value="ECO:0007669"/>
    <property type="project" value="UniProtKB-SubCell"/>
</dbReference>
<accession>A0A2N5RXI8</accession>
<dbReference type="InterPro" id="IPR016024">
    <property type="entry name" value="ARM-type_fold"/>
</dbReference>
<evidence type="ECO:0000256" key="4">
    <source>
        <dbReference type="ARBA" id="ARBA00022927"/>
    </source>
</evidence>
<dbReference type="InterPro" id="IPR026739">
    <property type="entry name" value="AP_beta"/>
</dbReference>
<dbReference type="AlphaFoldDB" id="A0A2N5RXI8"/>
<dbReference type="SUPFAM" id="SSF48371">
    <property type="entry name" value="ARM repeat"/>
    <property type="match status" value="1"/>
</dbReference>
<evidence type="ECO:0000313" key="10">
    <source>
        <dbReference type="Proteomes" id="UP000235388"/>
    </source>
</evidence>
<dbReference type="InterPro" id="IPR002553">
    <property type="entry name" value="Clathrin/coatomer_adapt-like_N"/>
</dbReference>
<feature type="domain" description="Clathrin/coatomer adaptor adaptin-like N-terminal" evidence="8">
    <location>
        <begin position="22"/>
        <end position="536"/>
    </location>
</feature>
<comment type="function">
    <text evidence="6">Adaptins are components of the adaptor complexes which link clathrin to receptors in coated vesicles. Clathrin-associated protein complexes are believed to interact with the cytoplasmic tails of membrane proteins, leading to their selection and concentration.</text>
</comment>
<dbReference type="Gene3D" id="1.25.10.10">
    <property type="entry name" value="Leucine-rich Repeat Variant"/>
    <property type="match status" value="1"/>
</dbReference>
<dbReference type="EMBL" id="PGCJ01001401">
    <property type="protein sequence ID" value="PLW05705.1"/>
    <property type="molecule type" value="Genomic_DNA"/>
</dbReference>
<dbReference type="OrthoDB" id="10254310at2759"/>
<name>A0A2N5RXI8_9BASI</name>
<feature type="compositionally biased region" description="Basic and acidic residues" evidence="7">
    <location>
        <begin position="690"/>
        <end position="700"/>
    </location>
</feature>
<dbReference type="PIRSF" id="PIRSF002291">
    <property type="entry name" value="AP_complex_beta"/>
    <property type="match status" value="1"/>
</dbReference>
<sequence>MSQDAKLFSRGKVQELRAELQTQHRTIKKDKGFQRKKNTLKKIVANMTMGNDMSPLFPDIVQCMGIQVLEIKKMVYLYLTNYARSKPDLVKFTMDGFLSDSHDRNPLIRALAIRTMSYISVPAVHRALLDPLRHALKDTDPYVRKTAAICVAKLFTHDRKLVEKEQFVNSLRDLLADSNPTVIANAVAALTEISEKSENIQLRLNLVIANKLLAAMNECSEWGQTYIIEALMYYVPEQSTDAEILGERLVARLQHSNSAVVLTTIKVMIYLMNYMSNSDIMDTLCKRISASLITLLSSGYEVQYIALRNILLIIQRRPAVLKNQVKVFFCKYNDPIYVKLAKLEIIYRLASDSNYQQVLAELAEYATEVDVDFVRKAVRSIGRLAIKIPLAADRCITVLLELVATKISYVVQEAIVVIKDIFRKYPNQYEGIIGSLCQNLEALDTPEAKASIIWIIGQYADRIENSDELLEDFVSTFLEEPVEVQLALLTATIKLFLKRPTAGAELVPKILKWATEQVDNPDLRDRGFIYWRLLSTNPAAAKHIIMADKPLITTESESLDPAVLDRLLLQTGTLSSVYHRRHVIFIRHTKPKYLSDSPALNPAAKKSYQESLEIAARRPPPVPETLTVPKPVTAAASGPAREEEVEEAEGEEEEERGVPESPRGVGADESSPQQETEHMGEMGGGHRRHSSVDVDERPSGEQDDPYAALSSLDPAGFFPHPQGDYLSDEPRPLSAIVHHPGSYSLI</sequence>
<dbReference type="GO" id="GO:0030276">
    <property type="term" value="F:clathrin binding"/>
    <property type="evidence" value="ECO:0007669"/>
    <property type="project" value="InterPro"/>
</dbReference>
<keyword evidence="5 6" id="KW-0472">Membrane</keyword>
<dbReference type="PANTHER" id="PTHR11134">
    <property type="entry name" value="ADAPTOR COMPLEX SUBUNIT BETA FAMILY MEMBER"/>
    <property type="match status" value="1"/>
</dbReference>
<keyword evidence="3 6" id="KW-0813">Transport</keyword>
<comment type="similarity">
    <text evidence="2 6">Belongs to the adaptor complexes large subunit family.</text>
</comment>
<reference evidence="9 10" key="1">
    <citation type="submission" date="2017-11" db="EMBL/GenBank/DDBJ databases">
        <title>De novo assembly and phasing of dikaryotic genomes from two isolates of Puccinia coronata f. sp. avenae, the causal agent of oat crown rust.</title>
        <authorList>
            <person name="Miller M.E."/>
            <person name="Zhang Y."/>
            <person name="Omidvar V."/>
            <person name="Sperschneider J."/>
            <person name="Schwessinger B."/>
            <person name="Raley C."/>
            <person name="Palmer J.M."/>
            <person name="Garnica D."/>
            <person name="Upadhyaya N."/>
            <person name="Rathjen J."/>
            <person name="Taylor J.M."/>
            <person name="Park R.F."/>
            <person name="Dodds P.N."/>
            <person name="Hirsch C.D."/>
            <person name="Kianian S.F."/>
            <person name="Figueroa M."/>
        </authorList>
    </citation>
    <scope>NUCLEOTIDE SEQUENCE [LARGE SCALE GENOMIC DNA]</scope>
    <source>
        <strain evidence="9">12NC29</strain>
    </source>
</reference>
<evidence type="ECO:0000256" key="5">
    <source>
        <dbReference type="ARBA" id="ARBA00023136"/>
    </source>
</evidence>
<dbReference type="GO" id="GO:0030117">
    <property type="term" value="C:membrane coat"/>
    <property type="evidence" value="ECO:0007669"/>
    <property type="project" value="InterPro"/>
</dbReference>
<dbReference type="Pfam" id="PF01602">
    <property type="entry name" value="Adaptin_N"/>
    <property type="match status" value="1"/>
</dbReference>
<keyword evidence="10" id="KW-1185">Reference proteome</keyword>
<evidence type="ECO:0000256" key="1">
    <source>
        <dbReference type="ARBA" id="ARBA00004308"/>
    </source>
</evidence>
<dbReference type="STRING" id="200324.A0A2N5RXI8"/>
<protein>
    <recommendedName>
        <fullName evidence="6">AP complex subunit beta</fullName>
    </recommendedName>
</protein>
<proteinExistence type="inferred from homology"/>
<feature type="compositionally biased region" description="Acidic residues" evidence="7">
    <location>
        <begin position="643"/>
        <end position="655"/>
    </location>
</feature>
<comment type="subcellular location">
    <subcellularLocation>
        <location evidence="1">Endomembrane system</location>
    </subcellularLocation>
</comment>
<dbReference type="InterPro" id="IPR011989">
    <property type="entry name" value="ARM-like"/>
</dbReference>
<evidence type="ECO:0000313" key="9">
    <source>
        <dbReference type="EMBL" id="PLW05705.1"/>
    </source>
</evidence>
<feature type="region of interest" description="Disordered" evidence="7">
    <location>
        <begin position="618"/>
        <end position="733"/>
    </location>
</feature>
<dbReference type="GO" id="GO:0006886">
    <property type="term" value="P:intracellular protein transport"/>
    <property type="evidence" value="ECO:0007669"/>
    <property type="project" value="InterPro"/>
</dbReference>